<feature type="transmembrane region" description="Helical" evidence="1">
    <location>
        <begin position="170"/>
        <end position="192"/>
    </location>
</feature>
<accession>A0ABQ5VDS3</accession>
<feature type="transmembrane region" description="Helical" evidence="1">
    <location>
        <begin position="24"/>
        <end position="43"/>
    </location>
</feature>
<dbReference type="Proteomes" id="UP001161391">
    <property type="component" value="Unassembled WGS sequence"/>
</dbReference>
<evidence type="ECO:0000313" key="2">
    <source>
        <dbReference type="EMBL" id="GLQ25097.1"/>
    </source>
</evidence>
<gene>
    <name evidence="2" type="ORF">GCM10007853_29710</name>
</gene>
<evidence type="ECO:0000256" key="1">
    <source>
        <dbReference type="SAM" id="Phobius"/>
    </source>
</evidence>
<name>A0ABQ5VDS3_9PROT</name>
<keyword evidence="1" id="KW-0472">Membrane</keyword>
<protein>
    <recommendedName>
        <fullName evidence="4">Phospholipase C/D domain-containing protein</fullName>
    </recommendedName>
</protein>
<proteinExistence type="predicted"/>
<evidence type="ECO:0000313" key="3">
    <source>
        <dbReference type="Proteomes" id="UP001161391"/>
    </source>
</evidence>
<reference evidence="2" key="1">
    <citation type="journal article" date="2014" name="Int. J. Syst. Evol. Microbiol.">
        <title>Complete genome of a new Firmicutes species belonging to the dominant human colonic microbiota ('Ruminococcus bicirculans') reveals two chromosomes and a selective capacity to utilize plant glucans.</title>
        <authorList>
            <consortium name="NISC Comparative Sequencing Program"/>
            <person name="Wegmann U."/>
            <person name="Louis P."/>
            <person name="Goesmann A."/>
            <person name="Henrissat B."/>
            <person name="Duncan S.H."/>
            <person name="Flint H.J."/>
        </authorList>
    </citation>
    <scope>NUCLEOTIDE SEQUENCE</scope>
    <source>
        <strain evidence="2">NBRC 108219</strain>
    </source>
</reference>
<feature type="transmembrane region" description="Helical" evidence="1">
    <location>
        <begin position="91"/>
        <end position="110"/>
    </location>
</feature>
<feature type="transmembrane region" description="Helical" evidence="1">
    <location>
        <begin position="65"/>
        <end position="84"/>
    </location>
</feature>
<sequence>MNTPTHVIVALAALSHRENRTRNIWVLAGALIPDAIIFLWAPWQRWGLGRDWGAIWDQHYFEEPMQTWVALFNSVPVYAGLLLIGWWQRGTVWGGLLLAFAAAALLHIALDAPVHGHDAYRHFWPISDWRFYSPVSYWEGNLHARWVSLVEAALMLVGTIVLWRRFPKTWVRVVLSILLALTLIGTAMQQLAAMQVSG</sequence>
<keyword evidence="1" id="KW-0812">Transmembrane</keyword>
<dbReference type="EMBL" id="BSNK01000002">
    <property type="protein sequence ID" value="GLQ25097.1"/>
    <property type="molecule type" value="Genomic_DNA"/>
</dbReference>
<comment type="caution">
    <text evidence="2">The sequence shown here is derived from an EMBL/GenBank/DDBJ whole genome shotgun (WGS) entry which is preliminary data.</text>
</comment>
<organism evidence="2 3">
    <name type="scientific">Algimonas ampicilliniresistens</name>
    <dbReference type="NCBI Taxonomy" id="1298735"/>
    <lineage>
        <taxon>Bacteria</taxon>
        <taxon>Pseudomonadati</taxon>
        <taxon>Pseudomonadota</taxon>
        <taxon>Alphaproteobacteria</taxon>
        <taxon>Maricaulales</taxon>
        <taxon>Robiginitomaculaceae</taxon>
        <taxon>Algimonas</taxon>
    </lineage>
</organism>
<dbReference type="RefSeq" id="WP_284392264.1">
    <property type="nucleotide sequence ID" value="NZ_BSNK01000002.1"/>
</dbReference>
<evidence type="ECO:0008006" key="4">
    <source>
        <dbReference type="Google" id="ProtNLM"/>
    </source>
</evidence>
<feature type="transmembrane region" description="Helical" evidence="1">
    <location>
        <begin position="143"/>
        <end position="163"/>
    </location>
</feature>
<reference evidence="2" key="2">
    <citation type="submission" date="2023-01" db="EMBL/GenBank/DDBJ databases">
        <title>Draft genome sequence of Algimonas ampicilliniresistens strain NBRC 108219.</title>
        <authorList>
            <person name="Sun Q."/>
            <person name="Mori K."/>
        </authorList>
    </citation>
    <scope>NUCLEOTIDE SEQUENCE</scope>
    <source>
        <strain evidence="2">NBRC 108219</strain>
    </source>
</reference>
<keyword evidence="3" id="KW-1185">Reference proteome</keyword>
<keyword evidence="1" id="KW-1133">Transmembrane helix</keyword>